<keyword evidence="1" id="KW-0805">Transcription regulation</keyword>
<dbReference type="InterPro" id="IPR001761">
    <property type="entry name" value="Peripla_BP/Lac1_sug-bd_dom"/>
</dbReference>
<evidence type="ECO:0000313" key="7">
    <source>
        <dbReference type="Proteomes" id="UP000653056"/>
    </source>
</evidence>
<evidence type="ECO:0000256" key="1">
    <source>
        <dbReference type="ARBA" id="ARBA00023015"/>
    </source>
</evidence>
<dbReference type="InterPro" id="IPR010982">
    <property type="entry name" value="Lambda_DNA-bd_dom_sf"/>
</dbReference>
<dbReference type="InterPro" id="IPR028082">
    <property type="entry name" value="Peripla_BP_I"/>
</dbReference>
<dbReference type="SUPFAM" id="SSF53822">
    <property type="entry name" value="Periplasmic binding protein-like I"/>
    <property type="match status" value="1"/>
</dbReference>
<comment type="caution">
    <text evidence="6">The sequence shown here is derived from an EMBL/GenBank/DDBJ whole genome shotgun (WGS) entry which is preliminary data.</text>
</comment>
<evidence type="ECO:0000256" key="4">
    <source>
        <dbReference type="SAM" id="MobiDB-lite"/>
    </source>
</evidence>
<proteinExistence type="predicted"/>
<dbReference type="CDD" id="cd01392">
    <property type="entry name" value="HTH_LacI"/>
    <property type="match status" value="1"/>
</dbReference>
<feature type="compositionally biased region" description="Polar residues" evidence="4">
    <location>
        <begin position="332"/>
        <end position="347"/>
    </location>
</feature>
<dbReference type="PANTHER" id="PTHR30146">
    <property type="entry name" value="LACI-RELATED TRANSCRIPTIONAL REPRESSOR"/>
    <property type="match status" value="1"/>
</dbReference>
<dbReference type="Pfam" id="PF00532">
    <property type="entry name" value="Peripla_BP_1"/>
    <property type="match status" value="1"/>
</dbReference>
<evidence type="ECO:0000313" key="6">
    <source>
        <dbReference type="EMBL" id="GGY00888.1"/>
    </source>
</evidence>
<dbReference type="Pfam" id="PF00356">
    <property type="entry name" value="LacI"/>
    <property type="match status" value="1"/>
</dbReference>
<gene>
    <name evidence="6" type="ORF">GCM10007160_30890</name>
</gene>
<organism evidence="6 7">
    <name type="scientific">Litchfieldella qijiaojingensis</name>
    <dbReference type="NCBI Taxonomy" id="980347"/>
    <lineage>
        <taxon>Bacteria</taxon>
        <taxon>Pseudomonadati</taxon>
        <taxon>Pseudomonadota</taxon>
        <taxon>Gammaproteobacteria</taxon>
        <taxon>Oceanospirillales</taxon>
        <taxon>Halomonadaceae</taxon>
        <taxon>Litchfieldella</taxon>
    </lineage>
</organism>
<dbReference type="PANTHER" id="PTHR30146:SF138">
    <property type="entry name" value="TRANSCRIPTIONAL REGULATORY PROTEIN"/>
    <property type="match status" value="1"/>
</dbReference>
<evidence type="ECO:0000256" key="3">
    <source>
        <dbReference type="ARBA" id="ARBA00023163"/>
    </source>
</evidence>
<dbReference type="Gene3D" id="3.40.50.2300">
    <property type="match status" value="2"/>
</dbReference>
<dbReference type="EMBL" id="BMXS01000017">
    <property type="protein sequence ID" value="GGY00888.1"/>
    <property type="molecule type" value="Genomic_DNA"/>
</dbReference>
<keyword evidence="7" id="KW-1185">Reference proteome</keyword>
<evidence type="ECO:0000259" key="5">
    <source>
        <dbReference type="PROSITE" id="PS50932"/>
    </source>
</evidence>
<dbReference type="RefSeq" id="WP_189470758.1">
    <property type="nucleotide sequence ID" value="NZ_BMXS01000017.1"/>
</dbReference>
<feature type="domain" description="HTH lacI-type" evidence="5">
    <location>
        <begin position="1"/>
        <end position="56"/>
    </location>
</feature>
<feature type="region of interest" description="Disordered" evidence="4">
    <location>
        <begin position="315"/>
        <end position="347"/>
    </location>
</feature>
<keyword evidence="2" id="KW-0238">DNA-binding</keyword>
<dbReference type="PROSITE" id="PS50932">
    <property type="entry name" value="HTH_LACI_2"/>
    <property type="match status" value="1"/>
</dbReference>
<name>A0ABQ2Z040_9GAMM</name>
<dbReference type="Gene3D" id="1.10.260.40">
    <property type="entry name" value="lambda repressor-like DNA-binding domains"/>
    <property type="match status" value="1"/>
</dbReference>
<dbReference type="InterPro" id="IPR000843">
    <property type="entry name" value="HTH_LacI"/>
</dbReference>
<dbReference type="SMART" id="SM00354">
    <property type="entry name" value="HTH_LACI"/>
    <property type="match status" value="1"/>
</dbReference>
<accession>A0ABQ2Z040</accession>
<dbReference type="SUPFAM" id="SSF47413">
    <property type="entry name" value="lambda repressor-like DNA-binding domains"/>
    <property type="match status" value="1"/>
</dbReference>
<sequence>MADLLSVAKLAGVSRATAARAFSSPELVRPETRHKVLEAAHRLAFRPNNVARQLRAQTTKMIGVMVPSLDNPVFAEQLQAMEVAARASGYSLIVTTSEYDASRESEIVEEMLRQRVDGLVLTIADADRSEVLAKLHREVCPYLLVYNQPEAADIPTIGVDNRAAVAEATRHLIALGHHRIGMVAGSLLQSDRARLRYEGYRQAMCDHGLTPRPLIEMPRHTQAELACLEPELSGHDGLTAVICTNDLLAISLIGELQRSGRSVPGDLSVMGFDGINLGHCLYPSLSTVEQPRVEIGRSAVQILLAMIRGETPQPLPLPHALREGESVGAPPTSRQVLVTRNPQRNTP</sequence>
<dbReference type="Proteomes" id="UP000653056">
    <property type="component" value="Unassembled WGS sequence"/>
</dbReference>
<reference evidence="7" key="1">
    <citation type="journal article" date="2019" name="Int. J. Syst. Evol. Microbiol.">
        <title>The Global Catalogue of Microorganisms (GCM) 10K type strain sequencing project: providing services to taxonomists for standard genome sequencing and annotation.</title>
        <authorList>
            <consortium name="The Broad Institute Genomics Platform"/>
            <consortium name="The Broad Institute Genome Sequencing Center for Infectious Disease"/>
            <person name="Wu L."/>
            <person name="Ma J."/>
        </authorList>
    </citation>
    <scope>NUCLEOTIDE SEQUENCE [LARGE SCALE GENOMIC DNA]</scope>
    <source>
        <strain evidence="7">KCTC 22228</strain>
    </source>
</reference>
<evidence type="ECO:0000256" key="2">
    <source>
        <dbReference type="ARBA" id="ARBA00023125"/>
    </source>
</evidence>
<keyword evidence="3" id="KW-0804">Transcription</keyword>
<protein>
    <submittedName>
        <fullName evidence="6">LacI family transcriptional regulator</fullName>
    </submittedName>
</protein>